<reference evidence="2" key="1">
    <citation type="submission" date="2021-02" db="EMBL/GenBank/DDBJ databases">
        <authorList>
            <person name="Dougan E. K."/>
            <person name="Rhodes N."/>
            <person name="Thang M."/>
            <person name="Chan C."/>
        </authorList>
    </citation>
    <scope>NUCLEOTIDE SEQUENCE</scope>
</reference>
<feature type="compositionally biased region" description="Basic and acidic residues" evidence="1">
    <location>
        <begin position="163"/>
        <end position="175"/>
    </location>
</feature>
<feature type="region of interest" description="Disordered" evidence="1">
    <location>
        <begin position="163"/>
        <end position="243"/>
    </location>
</feature>
<feature type="compositionally biased region" description="Low complexity" evidence="1">
    <location>
        <begin position="187"/>
        <end position="207"/>
    </location>
</feature>
<proteinExistence type="predicted"/>
<feature type="compositionally biased region" description="Polar residues" evidence="1">
    <location>
        <begin position="1"/>
        <end position="10"/>
    </location>
</feature>
<name>A0A812U886_SYMPI</name>
<dbReference type="Proteomes" id="UP000649617">
    <property type="component" value="Unassembled WGS sequence"/>
</dbReference>
<dbReference type="OrthoDB" id="449246at2759"/>
<feature type="region of interest" description="Disordered" evidence="1">
    <location>
        <begin position="1"/>
        <end position="33"/>
    </location>
</feature>
<feature type="compositionally biased region" description="Low complexity" evidence="1">
    <location>
        <begin position="215"/>
        <end position="238"/>
    </location>
</feature>
<evidence type="ECO:0000256" key="1">
    <source>
        <dbReference type="SAM" id="MobiDB-lite"/>
    </source>
</evidence>
<sequence length="278" mass="29539">IGGLPRSNSGNSGGTPGVESKPPPARKRKRPSEDALLQQLQEQGKLVGALHVSGRNSSLKNSTVNGIYAKVDGGFKGRMAYERVSTRGKNDPKRCLFFSEDKARWKISEALGDRHNFAFLKVKDGGKKPPSEAGSKSYWSFFDGKEIGWQEDREVKCVAYDQAKRPRKENGEEPSKAGMDGQKQDAAEYAASAQDDSSDSASSSSGESDSDEASGGESVSSGRSASNKVPAPVEPAAAGPGGAPKIRYRAVAKMLARAGLRCSCHFAQECPARIKAAA</sequence>
<feature type="non-terminal residue" evidence="2">
    <location>
        <position position="1"/>
    </location>
</feature>
<protein>
    <submittedName>
        <fullName evidence="2">GOR protein</fullName>
    </submittedName>
</protein>
<comment type="caution">
    <text evidence="2">The sequence shown here is derived from an EMBL/GenBank/DDBJ whole genome shotgun (WGS) entry which is preliminary data.</text>
</comment>
<accession>A0A812U886</accession>
<organism evidence="2 3">
    <name type="scientific">Symbiodinium pilosum</name>
    <name type="common">Dinoflagellate</name>
    <dbReference type="NCBI Taxonomy" id="2952"/>
    <lineage>
        <taxon>Eukaryota</taxon>
        <taxon>Sar</taxon>
        <taxon>Alveolata</taxon>
        <taxon>Dinophyceae</taxon>
        <taxon>Suessiales</taxon>
        <taxon>Symbiodiniaceae</taxon>
        <taxon>Symbiodinium</taxon>
    </lineage>
</organism>
<evidence type="ECO:0000313" key="3">
    <source>
        <dbReference type="Proteomes" id="UP000649617"/>
    </source>
</evidence>
<evidence type="ECO:0000313" key="2">
    <source>
        <dbReference type="EMBL" id="CAE7556416.1"/>
    </source>
</evidence>
<gene>
    <name evidence="2" type="primary">GOR</name>
    <name evidence="2" type="ORF">SPIL2461_LOCUS14812</name>
</gene>
<keyword evidence="3" id="KW-1185">Reference proteome</keyword>
<dbReference type="AlphaFoldDB" id="A0A812U886"/>
<dbReference type="EMBL" id="CAJNIZ010034947">
    <property type="protein sequence ID" value="CAE7556416.1"/>
    <property type="molecule type" value="Genomic_DNA"/>
</dbReference>